<protein>
    <recommendedName>
        <fullName evidence="2">Phage tail collar domain-containing protein</fullName>
    </recommendedName>
</protein>
<keyword evidence="4" id="KW-1185">Reference proteome</keyword>
<proteinExistence type="predicted"/>
<feature type="region of interest" description="Disordered" evidence="1">
    <location>
        <begin position="331"/>
        <end position="414"/>
    </location>
</feature>
<feature type="domain" description="Phage tail collar" evidence="2">
    <location>
        <begin position="250"/>
        <end position="301"/>
    </location>
</feature>
<gene>
    <name evidence="3" type="ORF">STENOSP10_12450</name>
</gene>
<feature type="compositionally biased region" description="Low complexity" evidence="1">
    <location>
        <begin position="403"/>
        <end position="413"/>
    </location>
</feature>
<dbReference type="SUPFAM" id="SSF88874">
    <property type="entry name" value="Receptor-binding domain of short tail fibre protein gp12"/>
    <property type="match status" value="1"/>
</dbReference>
<accession>A0ABQ6QA95</accession>
<dbReference type="Proteomes" id="UP001306668">
    <property type="component" value="Unassembled WGS sequence"/>
</dbReference>
<evidence type="ECO:0000256" key="1">
    <source>
        <dbReference type="SAM" id="MobiDB-lite"/>
    </source>
</evidence>
<name>A0ABQ6QA95_9GAMM</name>
<comment type="caution">
    <text evidence="3">The sequence shown here is derived from an EMBL/GenBank/DDBJ whole genome shotgun (WGS) entry which is preliminary data.</text>
</comment>
<evidence type="ECO:0000259" key="2">
    <source>
        <dbReference type="Pfam" id="PF07484"/>
    </source>
</evidence>
<evidence type="ECO:0000313" key="4">
    <source>
        <dbReference type="Proteomes" id="UP001306668"/>
    </source>
</evidence>
<dbReference type="EMBL" id="BTRJ01000009">
    <property type="protein sequence ID" value="GMR27026.1"/>
    <property type="molecule type" value="Genomic_DNA"/>
</dbReference>
<feature type="compositionally biased region" description="Gly residues" evidence="1">
    <location>
        <begin position="393"/>
        <end position="402"/>
    </location>
</feature>
<dbReference type="InterPro" id="IPR037053">
    <property type="entry name" value="Phage_tail_collar_dom_sf"/>
</dbReference>
<dbReference type="InterPro" id="IPR011083">
    <property type="entry name" value="Phage_tail_collar_dom"/>
</dbReference>
<dbReference type="Gene3D" id="3.90.1340.10">
    <property type="entry name" value="Phage tail collar domain"/>
    <property type="match status" value="1"/>
</dbReference>
<evidence type="ECO:0000313" key="3">
    <source>
        <dbReference type="EMBL" id="GMR27026.1"/>
    </source>
</evidence>
<organism evidence="3 4">
    <name type="scientific">Stenotrophomonas sepilia</name>
    <dbReference type="NCBI Taxonomy" id="2860290"/>
    <lineage>
        <taxon>Bacteria</taxon>
        <taxon>Pseudomonadati</taxon>
        <taxon>Pseudomonadota</taxon>
        <taxon>Gammaproteobacteria</taxon>
        <taxon>Lysobacterales</taxon>
        <taxon>Lysobacteraceae</taxon>
        <taxon>Stenotrophomonas</taxon>
        <taxon>Stenotrophomonas maltophilia group</taxon>
    </lineage>
</organism>
<dbReference type="Pfam" id="PF07484">
    <property type="entry name" value="Collar"/>
    <property type="match status" value="1"/>
</dbReference>
<dbReference type="RefSeq" id="WP_338167617.1">
    <property type="nucleotide sequence ID" value="NZ_BTRJ01000009.1"/>
</dbReference>
<feature type="compositionally biased region" description="Low complexity" evidence="1">
    <location>
        <begin position="331"/>
        <end position="345"/>
    </location>
</feature>
<sequence>MLLQFTTAGRAALVNAQHTGTRAVTVTQIGITEQPFIPDPEGGDTVLPGERKRLDTFGGMCVAPDVIHVTVRDETDDAYSLHGIGLYLDDGTLLCVYGQTKTLLEKSPQALMLLSADMALADIDATQIQFGSTEFLNPPATVEVQGVVELATDQETIVGRDPARAVTPAALRAALDTRLGSDAPTALSKDLLAAATAAAMRVLLEVKGAALKDDGHGNGLDADLLDGQHGEFYLDWANMTGVPASTHIPGQVITFAGVAAPQGTLLCDGRTVLRADYPRLFAAIGLTYGSDVADDSFRLPKIDEGLGIVHTADPALVGQISAGEVIAHGHGAKSSGAGAHGHTITIGGGGGHSHGASASAVGDHAHGAWTDGQGSHTHGVGDPGHSHTWTGPNSGGGGGGWSASGISSPSPVGTSHNGTGIWIGEGGHHAHNIGMNGAGGHGHTISVAAVGDHTHSASASGVADHSHAIDVASTGGTRNLPAGVRMLYCITY</sequence>
<reference evidence="4" key="1">
    <citation type="submission" date="2023-07" db="EMBL/GenBank/DDBJ databases">
        <title>Genome sequence of Stenotrophomonas sp. Alg010 isolated from Sargassum waste.</title>
        <authorList>
            <person name="Mohapatra"/>
            <person name="B.R."/>
        </authorList>
    </citation>
    <scope>NUCLEOTIDE SEQUENCE [LARGE SCALE GENOMIC DNA]</scope>
    <source>
        <strain evidence="4">Alg010</strain>
    </source>
</reference>